<dbReference type="PANTHER" id="PTHR23061">
    <property type="entry name" value="DNA POLYMERASE 2 ALPHA 70 KDA SUBUNIT"/>
    <property type="match status" value="1"/>
</dbReference>
<feature type="domain" description="DNA polymerase alpha/delta/epsilon subunit B" evidence="7">
    <location>
        <begin position="344"/>
        <end position="549"/>
    </location>
</feature>
<comment type="similarity">
    <text evidence="2 6">Belongs to the DNA polymerase alpha subunit B family.</text>
</comment>
<dbReference type="Pfam" id="PF22062">
    <property type="entry name" value="OB_DPOA2"/>
    <property type="match status" value="1"/>
</dbReference>
<dbReference type="Proteomes" id="UP000603453">
    <property type="component" value="Unassembled WGS sequence"/>
</dbReference>
<dbReference type="InterPro" id="IPR054300">
    <property type="entry name" value="OB_DPOA2"/>
</dbReference>
<dbReference type="AlphaFoldDB" id="A0A8H7V0V9"/>
<dbReference type="OrthoDB" id="336885at2759"/>
<evidence type="ECO:0000256" key="4">
    <source>
        <dbReference type="ARBA" id="ARBA00022705"/>
    </source>
</evidence>
<dbReference type="GO" id="GO:0006270">
    <property type="term" value="P:DNA replication initiation"/>
    <property type="evidence" value="ECO:0007669"/>
    <property type="project" value="TreeGrafter"/>
</dbReference>
<evidence type="ECO:0000256" key="6">
    <source>
        <dbReference type="PIRNR" id="PIRNR018300"/>
    </source>
</evidence>
<evidence type="ECO:0000313" key="10">
    <source>
        <dbReference type="Proteomes" id="UP000603453"/>
    </source>
</evidence>
<comment type="caution">
    <text evidence="9">The sequence shown here is derived from an EMBL/GenBank/DDBJ whole genome shotgun (WGS) entry which is preliminary data.</text>
</comment>
<name>A0A8H7V0V9_9FUNG</name>
<gene>
    <name evidence="9" type="ORF">INT47_013246</name>
</gene>
<dbReference type="InterPro" id="IPR007185">
    <property type="entry name" value="DNA_pol_a/d/e_bsu"/>
</dbReference>
<comment type="function">
    <text evidence="6">Accessory subunit of the DNA polymerase alpha complex (also known as the alpha DNA polymerase-primase complex) which plays an essential role in the initiation of DNA synthesis.</text>
</comment>
<dbReference type="Gene3D" id="3.60.21.60">
    <property type="match status" value="1"/>
</dbReference>
<evidence type="ECO:0000313" key="9">
    <source>
        <dbReference type="EMBL" id="KAG2203030.1"/>
    </source>
</evidence>
<evidence type="ECO:0000256" key="1">
    <source>
        <dbReference type="ARBA" id="ARBA00004123"/>
    </source>
</evidence>
<dbReference type="GO" id="GO:0003677">
    <property type="term" value="F:DNA binding"/>
    <property type="evidence" value="ECO:0007669"/>
    <property type="project" value="InterPro"/>
</dbReference>
<accession>A0A8H7V0V9</accession>
<keyword evidence="4 6" id="KW-0235">DNA replication</keyword>
<keyword evidence="5 6" id="KW-0539">Nucleus</keyword>
<evidence type="ECO:0000259" key="7">
    <source>
        <dbReference type="Pfam" id="PF04042"/>
    </source>
</evidence>
<proteinExistence type="inferred from homology"/>
<dbReference type="PIRSF" id="PIRSF018300">
    <property type="entry name" value="DNA_pol_alph_2"/>
    <property type="match status" value="1"/>
</dbReference>
<protein>
    <recommendedName>
        <fullName evidence="3 6">DNA polymerase alpha subunit B</fullName>
    </recommendedName>
</protein>
<evidence type="ECO:0000256" key="3">
    <source>
        <dbReference type="ARBA" id="ARBA00018596"/>
    </source>
</evidence>
<dbReference type="EMBL" id="JAEPRD010000055">
    <property type="protein sequence ID" value="KAG2203030.1"/>
    <property type="molecule type" value="Genomic_DNA"/>
</dbReference>
<sequence>MSIQPEIIQAFQLTEDDTMVVRELESTCNLYSLTPNKLLLKWKAFALTAQCSLKPTLNYVAILKNSLQREFERGLKQRRTIRGKVATKRGNGLDFSDYGIHVANPTDAMDAMDQENSAEDFMSNMFGAPVPVKTEPTYQPRQNTMTAPMTPTPTLSQVSSVYSQRAATHVTDTQYNGHLPLPSKQDSEMEEMDSELTFEYTQEPIQPYRFMFEKIKDTAESMDERIDYIGSLIQKAHNIEEFGNPTRISQEAIYGFGIVCSEATDIHLSPKSIMLQTSRDYGMGGRVALNLEKVHSYTLFPGQVIGVKGINHRGNIFQVEELFMPPVAERDVYEIKENKTLDMIVACGPFTLNNDLAFKPLEDLLEMCQTQQPDTILLCGPFLSAQHPEIASGLIEVDPEVIMTEQVIERLETFLDTCTDTTVFLMPHPHDITHMYNLFPQPPFEDIELRHSRLHLIGNPSSLMVNGHSITMANVDTIFQLGKEEISQNPEQTDRFTRLVEHVLQQHTLYPLLPIALDDNIDSDRMVDFHLATTPDVLILPSRLKHFIKPLHGSVCINPGYLCKNEAAGTYARIILYPQDEARVRVDLKKL</sequence>
<dbReference type="Pfam" id="PF04042">
    <property type="entry name" value="DNA_pol_E_B"/>
    <property type="match status" value="1"/>
</dbReference>
<evidence type="ECO:0000256" key="5">
    <source>
        <dbReference type="ARBA" id="ARBA00023242"/>
    </source>
</evidence>
<evidence type="ECO:0000256" key="2">
    <source>
        <dbReference type="ARBA" id="ARBA00007299"/>
    </source>
</evidence>
<dbReference type="PANTHER" id="PTHR23061:SF12">
    <property type="entry name" value="DNA POLYMERASE ALPHA SUBUNIT B"/>
    <property type="match status" value="1"/>
</dbReference>
<comment type="subcellular location">
    <subcellularLocation>
        <location evidence="1 6">Nucleus</location>
    </subcellularLocation>
</comment>
<dbReference type="GO" id="GO:0005658">
    <property type="term" value="C:alpha DNA polymerase:primase complex"/>
    <property type="evidence" value="ECO:0007669"/>
    <property type="project" value="TreeGrafter"/>
</dbReference>
<organism evidence="9 10">
    <name type="scientific">Mucor saturninus</name>
    <dbReference type="NCBI Taxonomy" id="64648"/>
    <lineage>
        <taxon>Eukaryota</taxon>
        <taxon>Fungi</taxon>
        <taxon>Fungi incertae sedis</taxon>
        <taxon>Mucoromycota</taxon>
        <taxon>Mucoromycotina</taxon>
        <taxon>Mucoromycetes</taxon>
        <taxon>Mucorales</taxon>
        <taxon>Mucorineae</taxon>
        <taxon>Mucoraceae</taxon>
        <taxon>Mucor</taxon>
    </lineage>
</organism>
<evidence type="ECO:0000259" key="8">
    <source>
        <dbReference type="Pfam" id="PF22062"/>
    </source>
</evidence>
<keyword evidence="10" id="KW-1185">Reference proteome</keyword>
<feature type="domain" description="DNA polymerase alpha subunit B OB" evidence="8">
    <location>
        <begin position="220"/>
        <end position="323"/>
    </location>
</feature>
<reference evidence="9" key="1">
    <citation type="submission" date="2020-12" db="EMBL/GenBank/DDBJ databases">
        <title>Metabolic potential, ecology and presence of endohyphal bacteria is reflected in genomic diversity of Mucoromycotina.</title>
        <authorList>
            <person name="Muszewska A."/>
            <person name="Okrasinska A."/>
            <person name="Steczkiewicz K."/>
            <person name="Drgas O."/>
            <person name="Orlowska M."/>
            <person name="Perlinska-Lenart U."/>
            <person name="Aleksandrzak-Piekarczyk T."/>
            <person name="Szatraj K."/>
            <person name="Zielenkiewicz U."/>
            <person name="Pilsyk S."/>
            <person name="Malc E."/>
            <person name="Mieczkowski P."/>
            <person name="Kruszewska J.S."/>
            <person name="Biernat P."/>
            <person name="Pawlowska J."/>
        </authorList>
    </citation>
    <scope>NUCLEOTIDE SEQUENCE</scope>
    <source>
        <strain evidence="9">WA0000017839</strain>
    </source>
</reference>
<dbReference type="InterPro" id="IPR016722">
    <property type="entry name" value="DNA_pol_alpha_bsu"/>
</dbReference>